<feature type="transmembrane region" description="Helical" evidence="2">
    <location>
        <begin position="19"/>
        <end position="36"/>
    </location>
</feature>
<feature type="compositionally biased region" description="Acidic residues" evidence="1">
    <location>
        <begin position="105"/>
        <end position="114"/>
    </location>
</feature>
<dbReference type="InterPro" id="IPR019387">
    <property type="entry name" value="SAYSvFN_dom"/>
</dbReference>
<feature type="domain" description="SAYSvFN" evidence="3">
    <location>
        <begin position="25"/>
        <end position="93"/>
    </location>
</feature>
<sequence length="150" mass="17590">MEDVSLPAWSWNDLLKSKYTWYVVAWWVVARLLLAYTGEQGGHMLFVFLTLFYLIFTNLGERKDGSLSAYSVFNKGFKKLPGTFTAEEFDQQMRSGGNQPSNEQDYYEDDEDDEERRLREEEEEMINIAIARSLQDVKPKQRGKKKKGRK</sequence>
<keyword evidence="2" id="KW-0812">Transmembrane</keyword>
<evidence type="ECO:0000259" key="3">
    <source>
        <dbReference type="Pfam" id="PF10260"/>
    </source>
</evidence>
<dbReference type="EMBL" id="HBHK01026019">
    <property type="protein sequence ID" value="CAD9705651.1"/>
    <property type="molecule type" value="Transcribed_RNA"/>
</dbReference>
<keyword evidence="2" id="KW-1133">Transmembrane helix</keyword>
<feature type="region of interest" description="Disordered" evidence="1">
    <location>
        <begin position="90"/>
        <end position="150"/>
    </location>
</feature>
<proteinExistence type="predicted"/>
<dbReference type="EMBL" id="HBHK01026018">
    <property type="protein sequence ID" value="CAD9705649.1"/>
    <property type="molecule type" value="Transcribed_RNA"/>
</dbReference>
<dbReference type="PANTHER" id="PTHR13527">
    <property type="entry name" value="SAYSVFN DOMAIN-CONTAINING PROTEIN 1"/>
    <property type="match status" value="1"/>
</dbReference>
<evidence type="ECO:0000313" key="4">
    <source>
        <dbReference type="EMBL" id="CAD9705649.1"/>
    </source>
</evidence>
<gene>
    <name evidence="4" type="ORF">QSP1433_LOCUS16363</name>
    <name evidence="5" type="ORF">QSP1433_LOCUS16364</name>
</gene>
<evidence type="ECO:0000256" key="1">
    <source>
        <dbReference type="SAM" id="MobiDB-lite"/>
    </source>
</evidence>
<organism evidence="4">
    <name type="scientific">Mucochytrium quahogii</name>
    <dbReference type="NCBI Taxonomy" id="96639"/>
    <lineage>
        <taxon>Eukaryota</taxon>
        <taxon>Sar</taxon>
        <taxon>Stramenopiles</taxon>
        <taxon>Bigyra</taxon>
        <taxon>Labyrinthulomycetes</taxon>
        <taxon>Thraustochytrida</taxon>
        <taxon>Thraustochytriidae</taxon>
        <taxon>Mucochytrium</taxon>
    </lineage>
</organism>
<feature type="compositionally biased region" description="Basic residues" evidence="1">
    <location>
        <begin position="140"/>
        <end position="150"/>
    </location>
</feature>
<keyword evidence="2" id="KW-0472">Membrane</keyword>
<evidence type="ECO:0000256" key="2">
    <source>
        <dbReference type="SAM" id="Phobius"/>
    </source>
</evidence>
<feature type="transmembrane region" description="Helical" evidence="2">
    <location>
        <begin position="42"/>
        <end position="60"/>
    </location>
</feature>
<dbReference type="InterPro" id="IPR039159">
    <property type="entry name" value="SAYSD1"/>
</dbReference>
<accession>A0A7S2WSL2</accession>
<dbReference type="Pfam" id="PF10260">
    <property type="entry name" value="SAYSvFN"/>
    <property type="match status" value="1"/>
</dbReference>
<dbReference type="PANTHER" id="PTHR13527:SF0">
    <property type="entry name" value="SAYSVFN DOMAIN-CONTAINING PROTEIN 1"/>
    <property type="match status" value="1"/>
</dbReference>
<feature type="compositionally biased region" description="Polar residues" evidence="1">
    <location>
        <begin position="92"/>
        <end position="104"/>
    </location>
</feature>
<dbReference type="AlphaFoldDB" id="A0A7S2WSL2"/>
<name>A0A7S2WSL2_9STRA</name>
<protein>
    <recommendedName>
        <fullName evidence="3">SAYSvFN domain-containing protein</fullName>
    </recommendedName>
</protein>
<reference evidence="4" key="1">
    <citation type="submission" date="2021-01" db="EMBL/GenBank/DDBJ databases">
        <authorList>
            <person name="Corre E."/>
            <person name="Pelletier E."/>
            <person name="Niang G."/>
            <person name="Scheremetjew M."/>
            <person name="Finn R."/>
            <person name="Kale V."/>
            <person name="Holt S."/>
            <person name="Cochrane G."/>
            <person name="Meng A."/>
            <person name="Brown T."/>
            <person name="Cohen L."/>
        </authorList>
    </citation>
    <scope>NUCLEOTIDE SEQUENCE</scope>
    <source>
        <strain evidence="4">NY070348D</strain>
    </source>
</reference>
<evidence type="ECO:0000313" key="5">
    <source>
        <dbReference type="EMBL" id="CAD9705651.1"/>
    </source>
</evidence>